<name>D1C529_SPHTD</name>
<dbReference type="Gene3D" id="3.40.630.40">
    <property type="entry name" value="Zn-dependent exopeptidases"/>
    <property type="match status" value="1"/>
</dbReference>
<dbReference type="eggNOG" id="COG0860">
    <property type="taxonomic scope" value="Bacteria"/>
</dbReference>
<dbReference type="STRING" id="479434.Sthe_1914"/>
<dbReference type="SUPFAM" id="SSF53187">
    <property type="entry name" value="Zn-dependent exopeptidases"/>
    <property type="match status" value="1"/>
</dbReference>
<feature type="domain" description="MurNAc-LAA" evidence="5">
    <location>
        <begin position="165"/>
        <end position="306"/>
    </location>
</feature>
<dbReference type="Proteomes" id="UP000002027">
    <property type="component" value="Chromosome 1"/>
</dbReference>
<comment type="catalytic activity">
    <reaction evidence="1">
        <text>Hydrolyzes the link between N-acetylmuramoyl residues and L-amino acid residues in certain cell-wall glycopeptides.</text>
        <dbReference type="EC" id="3.5.1.28"/>
    </reaction>
</comment>
<dbReference type="RefSeq" id="WP_012872392.1">
    <property type="nucleotide sequence ID" value="NC_013523.1"/>
</dbReference>
<dbReference type="GO" id="GO:0008745">
    <property type="term" value="F:N-acetylmuramoyl-L-alanine amidase activity"/>
    <property type="evidence" value="ECO:0007669"/>
    <property type="project" value="UniProtKB-EC"/>
</dbReference>
<reference evidence="7" key="1">
    <citation type="submission" date="2009-11" db="EMBL/GenBank/DDBJ databases">
        <title>The complete chromosome 1 of Sphaerobacter thermophilus DSM 20745.</title>
        <authorList>
            <person name="Lucas S."/>
            <person name="Copeland A."/>
            <person name="Lapidus A."/>
            <person name="Glavina del Rio T."/>
            <person name="Dalin E."/>
            <person name="Tice H."/>
            <person name="Bruce D."/>
            <person name="Goodwin L."/>
            <person name="Pitluck S."/>
            <person name="Kyrpides N."/>
            <person name="Mavromatis K."/>
            <person name="Ivanova N."/>
            <person name="Mikhailova N."/>
            <person name="LaButti K.M."/>
            <person name="Clum A."/>
            <person name="Sun H.I."/>
            <person name="Brettin T."/>
            <person name="Detter J.C."/>
            <person name="Han C."/>
            <person name="Larimer F."/>
            <person name="Land M."/>
            <person name="Hauser L."/>
            <person name="Markowitz V."/>
            <person name="Cheng J.F."/>
            <person name="Hugenholtz P."/>
            <person name="Woyke T."/>
            <person name="Wu D."/>
            <person name="Steenblock K."/>
            <person name="Schneider S."/>
            <person name="Pukall R."/>
            <person name="Goeker M."/>
            <person name="Klenk H.P."/>
            <person name="Eisen J.A."/>
        </authorList>
    </citation>
    <scope>NUCLEOTIDE SEQUENCE [LARGE SCALE GENOMIC DNA]</scope>
    <source>
        <strain evidence="7">ATCC 49802 / DSM 20745 / S 6022</strain>
    </source>
</reference>
<sequence length="314" mass="33397">MDRRRIDSRLGPRRGLPPVLLSLLALVILIVSCVPHRFGGNQAAAERSTATGQPSPPGAATAETTPDPASPAATPSRTRVVYLDPGHGGPDTGTGGTTLDGTWVQEKDVTLAIALRTAERLRAAGIEVVLSRTSDELPGLEPQDVQPDGEGLTAEGVLRDLQRRIDHANASGANLLLSIHLNGHVDPAATGTETYYDSTRPFSDESRRLAELIQRHVVEGLREAGYDAVDRGVFDQTELEAPGLGVLPDYPHLVMLGPAVPGRLRPSAMPGVLNEVLFLSNPTEASLAQQPEIQDRIAQAYTDAILEFLAAVKS</sequence>
<dbReference type="InterPro" id="IPR002508">
    <property type="entry name" value="MurNAc-LAA_cat"/>
</dbReference>
<protein>
    <recommendedName>
        <fullName evidence="2">N-acetylmuramoyl-L-alanine amidase</fullName>
        <ecNumber evidence="2">3.5.1.28</ecNumber>
    </recommendedName>
</protein>
<feature type="region of interest" description="Disordered" evidence="4">
    <location>
        <begin position="44"/>
        <end position="76"/>
    </location>
</feature>
<organism evidence="6 7">
    <name type="scientific">Sphaerobacter thermophilus (strain ATCC 49802 / DSM 20745 / KCCM 41009 / NCIMB 13125 / S 6022)</name>
    <dbReference type="NCBI Taxonomy" id="479434"/>
    <lineage>
        <taxon>Bacteria</taxon>
        <taxon>Pseudomonadati</taxon>
        <taxon>Thermomicrobiota</taxon>
        <taxon>Thermomicrobia</taxon>
        <taxon>Sphaerobacterales</taxon>
        <taxon>Sphaerobacterineae</taxon>
        <taxon>Sphaerobacteraceae</taxon>
        <taxon>Sphaerobacter</taxon>
    </lineage>
</organism>
<dbReference type="EMBL" id="CP001823">
    <property type="protein sequence ID" value="ACZ39346.1"/>
    <property type="molecule type" value="Genomic_DNA"/>
</dbReference>
<dbReference type="FunCoup" id="D1C529">
    <property type="interactions" value="65"/>
</dbReference>
<dbReference type="PANTHER" id="PTHR30404:SF0">
    <property type="entry name" value="N-ACETYLMURAMOYL-L-ALANINE AMIDASE AMIC"/>
    <property type="match status" value="1"/>
</dbReference>
<evidence type="ECO:0000313" key="7">
    <source>
        <dbReference type="Proteomes" id="UP000002027"/>
    </source>
</evidence>
<dbReference type="GO" id="GO:0030288">
    <property type="term" value="C:outer membrane-bounded periplasmic space"/>
    <property type="evidence" value="ECO:0007669"/>
    <property type="project" value="TreeGrafter"/>
</dbReference>
<dbReference type="SMART" id="SM00646">
    <property type="entry name" value="Ami_3"/>
    <property type="match status" value="1"/>
</dbReference>
<evidence type="ECO:0000259" key="5">
    <source>
        <dbReference type="SMART" id="SM00646"/>
    </source>
</evidence>
<dbReference type="PROSITE" id="PS51257">
    <property type="entry name" value="PROKAR_LIPOPROTEIN"/>
    <property type="match status" value="1"/>
</dbReference>
<dbReference type="CDD" id="cd02696">
    <property type="entry name" value="MurNAc-LAA"/>
    <property type="match status" value="1"/>
</dbReference>
<dbReference type="PANTHER" id="PTHR30404">
    <property type="entry name" value="N-ACETYLMURAMOYL-L-ALANINE AMIDASE"/>
    <property type="match status" value="1"/>
</dbReference>
<evidence type="ECO:0000256" key="4">
    <source>
        <dbReference type="SAM" id="MobiDB-lite"/>
    </source>
</evidence>
<dbReference type="GO" id="GO:0009253">
    <property type="term" value="P:peptidoglycan catabolic process"/>
    <property type="evidence" value="ECO:0007669"/>
    <property type="project" value="InterPro"/>
</dbReference>
<keyword evidence="7" id="KW-1185">Reference proteome</keyword>
<accession>D1C529</accession>
<dbReference type="KEGG" id="sti:Sthe_1914"/>
<dbReference type="Pfam" id="PF01520">
    <property type="entry name" value="Amidase_3"/>
    <property type="match status" value="1"/>
</dbReference>
<dbReference type="InterPro" id="IPR050695">
    <property type="entry name" value="N-acetylmuramoyl_amidase_3"/>
</dbReference>
<evidence type="ECO:0000256" key="2">
    <source>
        <dbReference type="ARBA" id="ARBA00011901"/>
    </source>
</evidence>
<evidence type="ECO:0000256" key="1">
    <source>
        <dbReference type="ARBA" id="ARBA00001561"/>
    </source>
</evidence>
<reference evidence="6 7" key="2">
    <citation type="journal article" date="2010" name="Stand. Genomic Sci.">
        <title>Complete genome sequence of Desulfohalobium retbaense type strain (HR(100)).</title>
        <authorList>
            <person name="Spring S."/>
            <person name="Nolan M."/>
            <person name="Lapidus A."/>
            <person name="Glavina Del Rio T."/>
            <person name="Copeland A."/>
            <person name="Tice H."/>
            <person name="Cheng J.F."/>
            <person name="Lucas S."/>
            <person name="Land M."/>
            <person name="Chen F."/>
            <person name="Bruce D."/>
            <person name="Goodwin L."/>
            <person name="Pitluck S."/>
            <person name="Ivanova N."/>
            <person name="Mavromatis K."/>
            <person name="Mikhailova N."/>
            <person name="Pati A."/>
            <person name="Chen A."/>
            <person name="Palaniappan K."/>
            <person name="Hauser L."/>
            <person name="Chang Y.J."/>
            <person name="Jeffries C.D."/>
            <person name="Munk C."/>
            <person name="Kiss H."/>
            <person name="Chain P."/>
            <person name="Han C."/>
            <person name="Brettin T."/>
            <person name="Detter J.C."/>
            <person name="Schuler E."/>
            <person name="Goker M."/>
            <person name="Rohde M."/>
            <person name="Bristow J."/>
            <person name="Eisen J.A."/>
            <person name="Markowitz V."/>
            <person name="Hugenholtz P."/>
            <person name="Kyrpides N.C."/>
            <person name="Klenk H.P."/>
        </authorList>
    </citation>
    <scope>NUCLEOTIDE SEQUENCE [LARGE SCALE GENOMIC DNA]</scope>
    <source>
        <strain evidence="7">ATCC 49802 / DSM 20745 / S 6022</strain>
    </source>
</reference>
<dbReference type="AlphaFoldDB" id="D1C529"/>
<keyword evidence="3 6" id="KW-0378">Hydrolase</keyword>
<gene>
    <name evidence="6" type="ordered locus">Sthe_1914</name>
</gene>
<feature type="compositionally biased region" description="Low complexity" evidence="4">
    <location>
        <begin position="58"/>
        <end position="76"/>
    </location>
</feature>
<evidence type="ECO:0000313" key="6">
    <source>
        <dbReference type="EMBL" id="ACZ39346.1"/>
    </source>
</evidence>
<dbReference type="InParanoid" id="D1C529"/>
<proteinExistence type="predicted"/>
<dbReference type="HOGENOM" id="CLU_885392_0_0_0"/>
<evidence type="ECO:0000256" key="3">
    <source>
        <dbReference type="ARBA" id="ARBA00022801"/>
    </source>
</evidence>
<dbReference type="EC" id="3.5.1.28" evidence="2"/>